<evidence type="ECO:0000313" key="2">
    <source>
        <dbReference type="Proteomes" id="UP000831701"/>
    </source>
</evidence>
<accession>A0ACB8W9R7</accession>
<sequence length="591" mass="64552">ASEPRQVPRLPAVVEILTKMLSMTAAAGVLTGLAKLKRQDSARSQPRPIPPTSPGLGNPAPEPAPRKRKRRTDVVVVRGRLRLYSASGFFLLLGLVILAIGIGMATLGYWPHSETMPSAKSQTGGGSKTTAGDGAKTFATGDGNRAKMAVTDEDKANSSTSHNVQGTPSKQTGGALTRFLEQHRHSERMKMLGPFTMGIGIFIFICANAILHENRDRETKIIHMRDMYSTVIDIHRLRQREQKQHHHRNSTYAREVGDLRGFGGDSAARLGSNSLLAFSSRASGGGGSTEEEEVLLGDEEFHRHREQARLDCSFAGLLAPLYKDRPFYGPGLGLARSDSVRHQWSVDVDGERGGHHARSIVSSSISAFTLPVIKLNNCVIDEPEMEAITEEDRGGERREEERSQPLSSMESLVIPVASVAKASKPPGLHRSNSASSSSHCSSVSSTSLSPAPSSTSGCWLSPGAARTDFGSNSSLHMLSSHSKSLDLERGPSMLSVHPEQRKHPSWPRLDRSNSSRSNSGNRGSSKGYMRLEDREEQGERLLDVSMAATLRRDYSKREKLLMISRSHNNLSFEHDEFNSSTLKRGSSETRF</sequence>
<reference evidence="1" key="1">
    <citation type="submission" date="2022-04" db="EMBL/GenBank/DDBJ databases">
        <title>Jade perch genome.</title>
        <authorList>
            <person name="Chao B."/>
        </authorList>
    </citation>
    <scope>NUCLEOTIDE SEQUENCE</scope>
    <source>
        <strain evidence="1">CB-2022</strain>
    </source>
</reference>
<dbReference type="EMBL" id="CM041543">
    <property type="protein sequence ID" value="KAI3364410.1"/>
    <property type="molecule type" value="Genomic_DNA"/>
</dbReference>
<organism evidence="1 2">
    <name type="scientific">Scortum barcoo</name>
    <name type="common">barcoo grunter</name>
    <dbReference type="NCBI Taxonomy" id="214431"/>
    <lineage>
        <taxon>Eukaryota</taxon>
        <taxon>Metazoa</taxon>
        <taxon>Chordata</taxon>
        <taxon>Craniata</taxon>
        <taxon>Vertebrata</taxon>
        <taxon>Euteleostomi</taxon>
        <taxon>Actinopterygii</taxon>
        <taxon>Neopterygii</taxon>
        <taxon>Teleostei</taxon>
        <taxon>Neoteleostei</taxon>
        <taxon>Acanthomorphata</taxon>
        <taxon>Eupercaria</taxon>
        <taxon>Centrarchiformes</taxon>
        <taxon>Terapontoidei</taxon>
        <taxon>Terapontidae</taxon>
        <taxon>Scortum</taxon>
    </lineage>
</organism>
<protein>
    <submittedName>
        <fullName evidence="1">Uncharacterized protein</fullName>
    </submittedName>
</protein>
<keyword evidence="2" id="KW-1185">Reference proteome</keyword>
<comment type="caution">
    <text evidence="1">The sequence shown here is derived from an EMBL/GenBank/DDBJ whole genome shotgun (WGS) entry which is preliminary data.</text>
</comment>
<name>A0ACB8W9R7_9TELE</name>
<proteinExistence type="predicted"/>
<dbReference type="Proteomes" id="UP000831701">
    <property type="component" value="Chromosome 13"/>
</dbReference>
<gene>
    <name evidence="1" type="ORF">L3Q82_011207</name>
</gene>
<evidence type="ECO:0000313" key="1">
    <source>
        <dbReference type="EMBL" id="KAI3364410.1"/>
    </source>
</evidence>
<feature type="non-terminal residue" evidence="1">
    <location>
        <position position="1"/>
    </location>
</feature>